<name>A0ACB7H8M4_MANES</name>
<comment type="caution">
    <text evidence="1">The sequence shown here is derived from an EMBL/GenBank/DDBJ whole genome shotgun (WGS) entry which is preliminary data.</text>
</comment>
<protein>
    <submittedName>
        <fullName evidence="1">Uncharacterized protein</fullName>
    </submittedName>
</protein>
<dbReference type="EMBL" id="CM004395">
    <property type="protein sequence ID" value="KAG8648350.1"/>
    <property type="molecule type" value="Genomic_DNA"/>
</dbReference>
<organism evidence="1 2">
    <name type="scientific">Manihot esculenta</name>
    <name type="common">Cassava</name>
    <name type="synonym">Jatropha manihot</name>
    <dbReference type="NCBI Taxonomy" id="3983"/>
    <lineage>
        <taxon>Eukaryota</taxon>
        <taxon>Viridiplantae</taxon>
        <taxon>Streptophyta</taxon>
        <taxon>Embryophyta</taxon>
        <taxon>Tracheophyta</taxon>
        <taxon>Spermatophyta</taxon>
        <taxon>Magnoliopsida</taxon>
        <taxon>eudicotyledons</taxon>
        <taxon>Gunneridae</taxon>
        <taxon>Pentapetalae</taxon>
        <taxon>rosids</taxon>
        <taxon>fabids</taxon>
        <taxon>Malpighiales</taxon>
        <taxon>Euphorbiaceae</taxon>
        <taxon>Crotonoideae</taxon>
        <taxon>Manihoteae</taxon>
        <taxon>Manihot</taxon>
    </lineage>
</organism>
<sequence>MVVVDTKIFACSFLGLLRKWGFGDRDKVKNASDDNGFNKTVQQDSFRRINNVCMQMMQQLCLSHDKQVRNSCVVFFFWPHCIVRNVITFLRFLMSNIQVHTQVKIVADAKLGAGATEARELEANWGCPLLERKVIDAIIDPQLKQNYEEKEVECMMYAASLCISPNPEKRSRMSKVLKILEGDIPLTWLVIMDDTPPVT</sequence>
<keyword evidence="2" id="KW-1185">Reference proteome</keyword>
<proteinExistence type="predicted"/>
<gene>
    <name evidence="1" type="ORF">MANES_09G183250v8</name>
</gene>
<accession>A0ACB7H8M4</accession>
<evidence type="ECO:0000313" key="2">
    <source>
        <dbReference type="Proteomes" id="UP000091857"/>
    </source>
</evidence>
<reference evidence="2" key="1">
    <citation type="journal article" date="2016" name="Nat. Biotechnol.">
        <title>Sequencing wild and cultivated cassava and related species reveals extensive interspecific hybridization and genetic diversity.</title>
        <authorList>
            <person name="Bredeson J.V."/>
            <person name="Lyons J.B."/>
            <person name="Prochnik S.E."/>
            <person name="Wu G.A."/>
            <person name="Ha C.M."/>
            <person name="Edsinger-Gonzales E."/>
            <person name="Grimwood J."/>
            <person name="Schmutz J."/>
            <person name="Rabbi I.Y."/>
            <person name="Egesi C."/>
            <person name="Nauluvula P."/>
            <person name="Lebot V."/>
            <person name="Ndunguru J."/>
            <person name="Mkamilo G."/>
            <person name="Bart R.S."/>
            <person name="Setter T.L."/>
            <person name="Gleadow R.M."/>
            <person name="Kulakow P."/>
            <person name="Ferguson M.E."/>
            <person name="Rounsley S."/>
            <person name="Rokhsar D.S."/>
        </authorList>
    </citation>
    <scope>NUCLEOTIDE SEQUENCE [LARGE SCALE GENOMIC DNA]</scope>
    <source>
        <strain evidence="2">cv. AM560-2</strain>
    </source>
</reference>
<evidence type="ECO:0000313" key="1">
    <source>
        <dbReference type="EMBL" id="KAG8648350.1"/>
    </source>
</evidence>
<dbReference type="Proteomes" id="UP000091857">
    <property type="component" value="Chromosome 9"/>
</dbReference>